<evidence type="ECO:0000256" key="3">
    <source>
        <dbReference type="ARBA" id="ARBA00022475"/>
    </source>
</evidence>
<keyword evidence="5" id="KW-0029">Amino-acid transport</keyword>
<name>A0A8J2VEU4_9BACL</name>
<reference evidence="10" key="2">
    <citation type="submission" date="2020-09" db="EMBL/GenBank/DDBJ databases">
        <authorList>
            <person name="Sun Q."/>
            <person name="Zhou Y."/>
        </authorList>
    </citation>
    <scope>NUCLEOTIDE SEQUENCE</scope>
    <source>
        <strain evidence="10">CGMCC 1.15179</strain>
    </source>
</reference>
<keyword evidence="2" id="KW-0813">Transport</keyword>
<dbReference type="CDD" id="cd06582">
    <property type="entry name" value="TM_PBP1_LivH_like"/>
    <property type="match status" value="1"/>
</dbReference>
<feature type="transmembrane region" description="Helical" evidence="9">
    <location>
        <begin position="96"/>
        <end position="116"/>
    </location>
</feature>
<feature type="transmembrane region" description="Helical" evidence="9">
    <location>
        <begin position="65"/>
        <end position="84"/>
    </location>
</feature>
<evidence type="ECO:0000313" key="11">
    <source>
        <dbReference type="Proteomes" id="UP000625210"/>
    </source>
</evidence>
<dbReference type="GO" id="GO:0022857">
    <property type="term" value="F:transmembrane transporter activity"/>
    <property type="evidence" value="ECO:0007669"/>
    <property type="project" value="InterPro"/>
</dbReference>
<dbReference type="AlphaFoldDB" id="A0A8J2VEU4"/>
<keyword evidence="7 9" id="KW-0472">Membrane</keyword>
<proteinExistence type="inferred from homology"/>
<evidence type="ECO:0000256" key="7">
    <source>
        <dbReference type="ARBA" id="ARBA00023136"/>
    </source>
</evidence>
<keyword evidence="6 9" id="KW-1133">Transmembrane helix</keyword>
<keyword evidence="3" id="KW-1003">Cell membrane</keyword>
<organism evidence="10 11">
    <name type="scientific">Marinithermofilum abyssi</name>
    <dbReference type="NCBI Taxonomy" id="1571185"/>
    <lineage>
        <taxon>Bacteria</taxon>
        <taxon>Bacillati</taxon>
        <taxon>Bacillota</taxon>
        <taxon>Bacilli</taxon>
        <taxon>Bacillales</taxon>
        <taxon>Thermoactinomycetaceae</taxon>
        <taxon>Marinithermofilum</taxon>
    </lineage>
</organism>
<protein>
    <submittedName>
        <fullName evidence="10">Branched-chain amino acid ABC transporter permease</fullName>
    </submittedName>
</protein>
<gene>
    <name evidence="10" type="ORF">GCM10011571_12290</name>
</gene>
<keyword evidence="4 9" id="KW-0812">Transmembrane</keyword>
<dbReference type="InterPro" id="IPR052157">
    <property type="entry name" value="BCAA_transport_permease"/>
</dbReference>
<comment type="caution">
    <text evidence="10">The sequence shown here is derived from an EMBL/GenBank/DDBJ whole genome shotgun (WGS) entry which is preliminary data.</text>
</comment>
<dbReference type="GO" id="GO:0005886">
    <property type="term" value="C:plasma membrane"/>
    <property type="evidence" value="ECO:0007669"/>
    <property type="project" value="UniProtKB-SubCell"/>
</dbReference>
<dbReference type="EMBL" id="BMHQ01000003">
    <property type="protein sequence ID" value="GGE12425.1"/>
    <property type="molecule type" value="Genomic_DNA"/>
</dbReference>
<sequence>MELFLQQLLNGLSTGSVYTLVALGLTMVFGVLHIPNFAHGAFYMIGAYVALTVMTIFGVHYWIAMFVSILVIAMLATLAERLVYHPLRNASPLQHMIAAVGILLFLEALAQVLWGADYRRMETSYDEVVNIFGLTVTEQRLLILIAAVVIMTILHWFLRKTMIGAAIIAMAQNREGAYLVGINANVIAVLTFAISGAMAAAAASLASPITLIFPAMGNLVIMKAFVIIIIGGMGSIPGAILGGIF</sequence>
<dbReference type="PANTHER" id="PTHR11795:SF452">
    <property type="entry name" value="ABC TRANSPORTER PERMEASE PROTEIN"/>
    <property type="match status" value="1"/>
</dbReference>
<keyword evidence="11" id="KW-1185">Reference proteome</keyword>
<evidence type="ECO:0000256" key="2">
    <source>
        <dbReference type="ARBA" id="ARBA00022448"/>
    </source>
</evidence>
<dbReference type="InterPro" id="IPR001851">
    <property type="entry name" value="ABC_transp_permease"/>
</dbReference>
<evidence type="ECO:0000256" key="1">
    <source>
        <dbReference type="ARBA" id="ARBA00004651"/>
    </source>
</evidence>
<feature type="transmembrane region" description="Helical" evidence="9">
    <location>
        <begin position="15"/>
        <end position="34"/>
    </location>
</feature>
<feature type="transmembrane region" description="Helical" evidence="9">
    <location>
        <begin position="141"/>
        <end position="158"/>
    </location>
</feature>
<evidence type="ECO:0000256" key="9">
    <source>
        <dbReference type="SAM" id="Phobius"/>
    </source>
</evidence>
<feature type="transmembrane region" description="Helical" evidence="9">
    <location>
        <begin position="41"/>
        <end position="59"/>
    </location>
</feature>
<comment type="subcellular location">
    <subcellularLocation>
        <location evidence="1">Cell membrane</location>
        <topology evidence="1">Multi-pass membrane protein</topology>
    </subcellularLocation>
</comment>
<reference evidence="10" key="1">
    <citation type="journal article" date="2014" name="Int. J. Syst. Evol. Microbiol.">
        <title>Complete genome sequence of Corynebacterium casei LMG S-19264T (=DSM 44701T), isolated from a smear-ripened cheese.</title>
        <authorList>
            <consortium name="US DOE Joint Genome Institute (JGI-PGF)"/>
            <person name="Walter F."/>
            <person name="Albersmeier A."/>
            <person name="Kalinowski J."/>
            <person name="Ruckert C."/>
        </authorList>
    </citation>
    <scope>NUCLEOTIDE SEQUENCE</scope>
    <source>
        <strain evidence="10">CGMCC 1.15179</strain>
    </source>
</reference>
<evidence type="ECO:0000256" key="8">
    <source>
        <dbReference type="ARBA" id="ARBA00037998"/>
    </source>
</evidence>
<accession>A0A8J2VEU4</accession>
<evidence type="ECO:0000256" key="4">
    <source>
        <dbReference type="ARBA" id="ARBA00022692"/>
    </source>
</evidence>
<dbReference type="Pfam" id="PF02653">
    <property type="entry name" value="BPD_transp_2"/>
    <property type="match status" value="1"/>
</dbReference>
<dbReference type="Proteomes" id="UP000625210">
    <property type="component" value="Unassembled WGS sequence"/>
</dbReference>
<dbReference type="GO" id="GO:0006865">
    <property type="term" value="P:amino acid transport"/>
    <property type="evidence" value="ECO:0007669"/>
    <property type="project" value="UniProtKB-KW"/>
</dbReference>
<dbReference type="PANTHER" id="PTHR11795">
    <property type="entry name" value="BRANCHED-CHAIN AMINO ACID TRANSPORT SYSTEM PERMEASE PROTEIN LIVH"/>
    <property type="match status" value="1"/>
</dbReference>
<feature type="transmembrane region" description="Helical" evidence="9">
    <location>
        <begin position="220"/>
        <end position="244"/>
    </location>
</feature>
<evidence type="ECO:0000256" key="5">
    <source>
        <dbReference type="ARBA" id="ARBA00022970"/>
    </source>
</evidence>
<comment type="similarity">
    <text evidence="8">Belongs to the binding-protein-dependent transport system permease family. LivHM subfamily.</text>
</comment>
<evidence type="ECO:0000313" key="10">
    <source>
        <dbReference type="EMBL" id="GGE12425.1"/>
    </source>
</evidence>
<feature type="transmembrane region" description="Helical" evidence="9">
    <location>
        <begin position="178"/>
        <end position="200"/>
    </location>
</feature>
<evidence type="ECO:0000256" key="6">
    <source>
        <dbReference type="ARBA" id="ARBA00022989"/>
    </source>
</evidence>